<proteinExistence type="predicted"/>
<feature type="compositionally biased region" description="Basic and acidic residues" evidence="1">
    <location>
        <begin position="213"/>
        <end position="222"/>
    </location>
</feature>
<gene>
    <name evidence="2" type="ORF">HK097_009862</name>
</gene>
<evidence type="ECO:0000313" key="3">
    <source>
        <dbReference type="Proteomes" id="UP001212841"/>
    </source>
</evidence>
<evidence type="ECO:0000256" key="1">
    <source>
        <dbReference type="SAM" id="MobiDB-lite"/>
    </source>
</evidence>
<dbReference type="Proteomes" id="UP001212841">
    <property type="component" value="Unassembled WGS sequence"/>
</dbReference>
<feature type="region of interest" description="Disordered" evidence="1">
    <location>
        <begin position="213"/>
        <end position="261"/>
    </location>
</feature>
<evidence type="ECO:0000313" key="2">
    <source>
        <dbReference type="EMBL" id="KAJ3049117.1"/>
    </source>
</evidence>
<comment type="caution">
    <text evidence="2">The sequence shown here is derived from an EMBL/GenBank/DDBJ whole genome shotgun (WGS) entry which is preliminary data.</text>
</comment>
<protein>
    <submittedName>
        <fullName evidence="2">Uncharacterized protein</fullName>
    </submittedName>
</protein>
<name>A0AAD5S8B0_9FUNG</name>
<reference evidence="2" key="1">
    <citation type="submission" date="2020-05" db="EMBL/GenBank/DDBJ databases">
        <title>Phylogenomic resolution of chytrid fungi.</title>
        <authorList>
            <person name="Stajich J.E."/>
            <person name="Amses K."/>
            <person name="Simmons R."/>
            <person name="Seto K."/>
            <person name="Myers J."/>
            <person name="Bonds A."/>
            <person name="Quandt C.A."/>
            <person name="Barry K."/>
            <person name="Liu P."/>
            <person name="Grigoriev I."/>
            <person name="Longcore J.E."/>
            <person name="James T.Y."/>
        </authorList>
    </citation>
    <scope>NUCLEOTIDE SEQUENCE</scope>
    <source>
        <strain evidence="2">JEL0318</strain>
    </source>
</reference>
<feature type="compositionally biased region" description="Acidic residues" evidence="1">
    <location>
        <begin position="233"/>
        <end position="259"/>
    </location>
</feature>
<dbReference type="EMBL" id="JADGJD010000692">
    <property type="protein sequence ID" value="KAJ3049117.1"/>
    <property type="molecule type" value="Genomic_DNA"/>
</dbReference>
<dbReference type="AlphaFoldDB" id="A0AAD5S8B0"/>
<keyword evidence="3" id="KW-1185">Reference proteome</keyword>
<sequence>MSQEVHAIQTVQIPDLQANLVATCKIPIVLHPANHNSDVASYAPTRAYQAQIIPNPVFPATEFVELAGAELPALDTGSTPELPPPSRDCAPRSVPLHMWREEAAGEIEYVCDMDFDDTEFVQDLKSEGFSAPRAGNRNTIGEDTATAINVSDMSSHPADTSSLPPHPAADSDLAVLAAATESPHPPTSAHLVCHPTPVPHSVADTDIVMLDRCPADSSHDSDSNVYELSEVSEWTDSEPDTESDSESESDGAIDDDAGPNEEKSFANIVDLFEAMIQGAACCQLYEDRVRATLSATKHIKGF</sequence>
<organism evidence="2 3">
    <name type="scientific">Rhizophlyctis rosea</name>
    <dbReference type="NCBI Taxonomy" id="64517"/>
    <lineage>
        <taxon>Eukaryota</taxon>
        <taxon>Fungi</taxon>
        <taxon>Fungi incertae sedis</taxon>
        <taxon>Chytridiomycota</taxon>
        <taxon>Chytridiomycota incertae sedis</taxon>
        <taxon>Chytridiomycetes</taxon>
        <taxon>Rhizophlyctidales</taxon>
        <taxon>Rhizophlyctidaceae</taxon>
        <taxon>Rhizophlyctis</taxon>
    </lineage>
</organism>
<accession>A0AAD5S8B0</accession>